<evidence type="ECO:0000313" key="4">
    <source>
        <dbReference type="EMBL" id="SPJ27178.1"/>
    </source>
</evidence>
<dbReference type="Gene3D" id="4.10.520.10">
    <property type="entry name" value="IHF-like DNA-binding proteins"/>
    <property type="match status" value="1"/>
</dbReference>
<evidence type="ECO:0000256" key="2">
    <source>
        <dbReference type="ARBA" id="ARBA00023125"/>
    </source>
</evidence>
<dbReference type="Pfam" id="PF00216">
    <property type="entry name" value="Bac_DNA_binding"/>
    <property type="match status" value="1"/>
</dbReference>
<dbReference type="GO" id="GO:0003677">
    <property type="term" value="F:DNA binding"/>
    <property type="evidence" value="ECO:0007669"/>
    <property type="project" value="UniProtKB-KW"/>
</dbReference>
<keyword evidence="2" id="KW-0238">DNA-binding</keyword>
<organism evidence="4 5">
    <name type="scientific">Falsiruegeria mediterranea M17</name>
    <dbReference type="NCBI Taxonomy" id="1200281"/>
    <lineage>
        <taxon>Bacteria</taxon>
        <taxon>Pseudomonadati</taxon>
        <taxon>Pseudomonadota</taxon>
        <taxon>Alphaproteobacteria</taxon>
        <taxon>Rhodobacterales</taxon>
        <taxon>Roseobacteraceae</taxon>
        <taxon>Falsiruegeria</taxon>
    </lineage>
</organism>
<dbReference type="AlphaFoldDB" id="A0A2R8C424"/>
<protein>
    <recommendedName>
        <fullName evidence="6">DNA-binding protein HU</fullName>
    </recommendedName>
</protein>
<feature type="compositionally biased region" description="Basic and acidic residues" evidence="3">
    <location>
        <begin position="148"/>
        <end position="159"/>
    </location>
</feature>
<feature type="region of interest" description="Disordered" evidence="3">
    <location>
        <begin position="1"/>
        <end position="43"/>
    </location>
</feature>
<dbReference type="SUPFAM" id="SSF47729">
    <property type="entry name" value="IHF-like DNA-binding proteins"/>
    <property type="match status" value="1"/>
</dbReference>
<reference evidence="5" key="1">
    <citation type="submission" date="2018-03" db="EMBL/GenBank/DDBJ databases">
        <authorList>
            <person name="Rodrigo-Torres L."/>
            <person name="Arahal R. D."/>
            <person name="Lucena T."/>
        </authorList>
    </citation>
    <scope>NUCLEOTIDE SEQUENCE [LARGE SCALE GENOMIC DNA]</scope>
    <source>
        <strain evidence="5">CECT 7615</strain>
    </source>
</reference>
<feature type="region of interest" description="Disordered" evidence="3">
    <location>
        <begin position="140"/>
        <end position="159"/>
    </location>
</feature>
<sequence length="159" mass="16944">MAKSTTTTTRTPRKTPARRTPTKAATPKTTTTKSGAPKAPVTETASVAETELPKVIKPTAADVEVPSIDGPEMKKRELIDLVVDRAGIKKKDAKPAIEAALAVLGEAIASGRELNLQPLGKLRINRVEEKDNGRVIVCKLRQSNSTGPDEKEPLAEAAE</sequence>
<evidence type="ECO:0008006" key="6">
    <source>
        <dbReference type="Google" id="ProtNLM"/>
    </source>
</evidence>
<comment type="similarity">
    <text evidence="1">Belongs to the bacterial histone-like protein family.</text>
</comment>
<dbReference type="RefSeq" id="WP_235824009.1">
    <property type="nucleotide sequence ID" value="NZ_ONZG01000002.1"/>
</dbReference>
<dbReference type="InterPro" id="IPR010992">
    <property type="entry name" value="IHF-like_DNA-bd_dom_sf"/>
</dbReference>
<dbReference type="Proteomes" id="UP000244898">
    <property type="component" value="Unassembled WGS sequence"/>
</dbReference>
<evidence type="ECO:0000313" key="5">
    <source>
        <dbReference type="Proteomes" id="UP000244898"/>
    </source>
</evidence>
<evidence type="ECO:0000256" key="1">
    <source>
        <dbReference type="ARBA" id="ARBA00010529"/>
    </source>
</evidence>
<evidence type="ECO:0000256" key="3">
    <source>
        <dbReference type="SAM" id="MobiDB-lite"/>
    </source>
</evidence>
<keyword evidence="5" id="KW-1185">Reference proteome</keyword>
<dbReference type="EMBL" id="ONZG01000002">
    <property type="protein sequence ID" value="SPJ27178.1"/>
    <property type="molecule type" value="Genomic_DNA"/>
</dbReference>
<feature type="compositionally biased region" description="Low complexity" evidence="3">
    <location>
        <begin position="22"/>
        <end position="40"/>
    </location>
</feature>
<accession>A0A2R8C424</accession>
<gene>
    <name evidence="4" type="ORF">TRM7615_00661</name>
</gene>
<feature type="compositionally biased region" description="Basic residues" evidence="3">
    <location>
        <begin position="11"/>
        <end position="21"/>
    </location>
</feature>
<name>A0A2R8C424_9RHOB</name>
<dbReference type="InterPro" id="IPR000119">
    <property type="entry name" value="Hist_DNA-bd"/>
</dbReference>
<feature type="compositionally biased region" description="Low complexity" evidence="3">
    <location>
        <begin position="1"/>
        <end position="10"/>
    </location>
</feature>
<dbReference type="GO" id="GO:0030527">
    <property type="term" value="F:structural constituent of chromatin"/>
    <property type="evidence" value="ECO:0007669"/>
    <property type="project" value="InterPro"/>
</dbReference>
<proteinExistence type="inferred from homology"/>